<evidence type="ECO:0000259" key="2">
    <source>
        <dbReference type="PROSITE" id="PS50943"/>
    </source>
</evidence>
<dbReference type="InterPro" id="IPR050807">
    <property type="entry name" value="TransReg_Diox_bact_type"/>
</dbReference>
<dbReference type="Gene3D" id="1.10.260.40">
    <property type="entry name" value="lambda repressor-like DNA-binding domains"/>
    <property type="match status" value="1"/>
</dbReference>
<dbReference type="AlphaFoldDB" id="A0A9D0Z663"/>
<keyword evidence="1" id="KW-0238">DNA-binding</keyword>
<dbReference type="Proteomes" id="UP000886874">
    <property type="component" value="Unassembled WGS sequence"/>
</dbReference>
<organism evidence="3 4">
    <name type="scientific">Candidatus Avoscillospira stercorigallinarum</name>
    <dbReference type="NCBI Taxonomy" id="2840708"/>
    <lineage>
        <taxon>Bacteria</taxon>
        <taxon>Bacillati</taxon>
        <taxon>Bacillota</taxon>
        <taxon>Clostridia</taxon>
        <taxon>Eubacteriales</taxon>
        <taxon>Oscillospiraceae</taxon>
        <taxon>Oscillospiraceae incertae sedis</taxon>
        <taxon>Candidatus Avoscillospira</taxon>
    </lineage>
</organism>
<dbReference type="GO" id="GO:0003700">
    <property type="term" value="F:DNA-binding transcription factor activity"/>
    <property type="evidence" value="ECO:0007669"/>
    <property type="project" value="TreeGrafter"/>
</dbReference>
<evidence type="ECO:0000256" key="1">
    <source>
        <dbReference type="ARBA" id="ARBA00023125"/>
    </source>
</evidence>
<dbReference type="PROSITE" id="PS50943">
    <property type="entry name" value="HTH_CROC1"/>
    <property type="match status" value="1"/>
</dbReference>
<name>A0A9D0Z663_9FIRM</name>
<evidence type="ECO:0000313" key="4">
    <source>
        <dbReference type="Proteomes" id="UP000886874"/>
    </source>
</evidence>
<dbReference type="SUPFAM" id="SSF47413">
    <property type="entry name" value="lambda repressor-like DNA-binding domains"/>
    <property type="match status" value="1"/>
</dbReference>
<feature type="domain" description="HTH cro/C1-type" evidence="2">
    <location>
        <begin position="7"/>
        <end position="60"/>
    </location>
</feature>
<dbReference type="PANTHER" id="PTHR46797:SF1">
    <property type="entry name" value="METHYLPHOSPHONATE SYNTHASE"/>
    <property type="match status" value="1"/>
</dbReference>
<comment type="caution">
    <text evidence="3">The sequence shown here is derived from an EMBL/GenBank/DDBJ whole genome shotgun (WGS) entry which is preliminary data.</text>
</comment>
<accession>A0A9D0Z663</accession>
<gene>
    <name evidence="3" type="ORF">IAA67_05315</name>
</gene>
<dbReference type="SMART" id="SM00530">
    <property type="entry name" value="HTH_XRE"/>
    <property type="match status" value="1"/>
</dbReference>
<dbReference type="InterPro" id="IPR010982">
    <property type="entry name" value="Lambda_DNA-bd_dom_sf"/>
</dbReference>
<dbReference type="Pfam" id="PF01381">
    <property type="entry name" value="HTH_3"/>
    <property type="match status" value="1"/>
</dbReference>
<dbReference type="GO" id="GO:0005829">
    <property type="term" value="C:cytosol"/>
    <property type="evidence" value="ECO:0007669"/>
    <property type="project" value="TreeGrafter"/>
</dbReference>
<protein>
    <submittedName>
        <fullName evidence="3">Helix-turn-helix transcriptional regulator</fullName>
    </submittedName>
</protein>
<dbReference type="EMBL" id="DVFN01000080">
    <property type="protein sequence ID" value="HIQ69729.1"/>
    <property type="molecule type" value="Genomic_DNA"/>
</dbReference>
<evidence type="ECO:0000313" key="3">
    <source>
        <dbReference type="EMBL" id="HIQ69729.1"/>
    </source>
</evidence>
<dbReference type="PANTHER" id="PTHR46797">
    <property type="entry name" value="HTH-TYPE TRANSCRIPTIONAL REGULATOR"/>
    <property type="match status" value="1"/>
</dbReference>
<reference evidence="3" key="2">
    <citation type="journal article" date="2021" name="PeerJ">
        <title>Extensive microbial diversity within the chicken gut microbiome revealed by metagenomics and culture.</title>
        <authorList>
            <person name="Gilroy R."/>
            <person name="Ravi A."/>
            <person name="Getino M."/>
            <person name="Pursley I."/>
            <person name="Horton D.L."/>
            <person name="Alikhan N.F."/>
            <person name="Baker D."/>
            <person name="Gharbi K."/>
            <person name="Hall N."/>
            <person name="Watson M."/>
            <person name="Adriaenssens E.M."/>
            <person name="Foster-Nyarko E."/>
            <person name="Jarju S."/>
            <person name="Secka A."/>
            <person name="Antonio M."/>
            <person name="Oren A."/>
            <person name="Chaudhuri R.R."/>
            <person name="La Ragione R."/>
            <person name="Hildebrand F."/>
            <person name="Pallen M.J."/>
        </authorList>
    </citation>
    <scope>NUCLEOTIDE SEQUENCE</scope>
    <source>
        <strain evidence="3">ChiSjej2B20-13462</strain>
    </source>
</reference>
<sequence>MTLGEKLAAARQAKGLTQAQAAGDVITRNMLSLLEHDQAEPSLSTLRHLARTLEVPLSWLLDGGGEALEAARTAFLAGDWKRCLDILAAETTPLTEEGQLLRLRAALQAAREALERGDPEAGAPLLDQAEGWLPATAYATPWEAAELARLRLRLALDRGLTPEDQRAWEASAAPAEAARQLLLARCALAQGKLREASQALRRSDGAPEAERALLQGLLEAAWGHPREAAAHLTRAEAGDLTLPDRRRCLEALEQSALALEDYQLAYTCAAKARSLGSTADGPSTMPR</sequence>
<proteinExistence type="predicted"/>
<dbReference type="CDD" id="cd00093">
    <property type="entry name" value="HTH_XRE"/>
    <property type="match status" value="1"/>
</dbReference>
<dbReference type="InterPro" id="IPR001387">
    <property type="entry name" value="Cro/C1-type_HTH"/>
</dbReference>
<reference evidence="3" key="1">
    <citation type="submission" date="2020-10" db="EMBL/GenBank/DDBJ databases">
        <authorList>
            <person name="Gilroy R."/>
        </authorList>
    </citation>
    <scope>NUCLEOTIDE SEQUENCE</scope>
    <source>
        <strain evidence="3">ChiSjej2B20-13462</strain>
    </source>
</reference>
<dbReference type="GO" id="GO:0003677">
    <property type="term" value="F:DNA binding"/>
    <property type="evidence" value="ECO:0007669"/>
    <property type="project" value="UniProtKB-KW"/>
</dbReference>